<evidence type="ECO:0000313" key="2">
    <source>
        <dbReference type="EMBL" id="ORY87821.1"/>
    </source>
</evidence>
<dbReference type="PANTHER" id="PTHR13887:SF41">
    <property type="entry name" value="THIOREDOXIN SUPERFAMILY PROTEIN"/>
    <property type="match status" value="1"/>
</dbReference>
<dbReference type="Pfam" id="PF01323">
    <property type="entry name" value="DSBA"/>
    <property type="match status" value="1"/>
</dbReference>
<dbReference type="Gene3D" id="3.40.30.10">
    <property type="entry name" value="Glutaredoxin"/>
    <property type="match status" value="1"/>
</dbReference>
<dbReference type="OrthoDB" id="1930760at2759"/>
<accession>A0A1Y2FUY5</accession>
<dbReference type="PANTHER" id="PTHR13887">
    <property type="entry name" value="GLUTATHIONE S-TRANSFERASE KAPPA"/>
    <property type="match status" value="1"/>
</dbReference>
<dbReference type="OMA" id="QKYAISG"/>
<dbReference type="Proteomes" id="UP000193685">
    <property type="component" value="Unassembled WGS sequence"/>
</dbReference>
<organism evidence="2 3">
    <name type="scientific">Protomyces lactucae-debilis</name>
    <dbReference type="NCBI Taxonomy" id="2754530"/>
    <lineage>
        <taxon>Eukaryota</taxon>
        <taxon>Fungi</taxon>
        <taxon>Dikarya</taxon>
        <taxon>Ascomycota</taxon>
        <taxon>Taphrinomycotina</taxon>
        <taxon>Taphrinomycetes</taxon>
        <taxon>Taphrinales</taxon>
        <taxon>Protomycetaceae</taxon>
        <taxon>Protomyces</taxon>
    </lineage>
</organism>
<dbReference type="STRING" id="56484.A0A1Y2FUY5"/>
<dbReference type="AlphaFoldDB" id="A0A1Y2FUY5"/>
<keyword evidence="3" id="KW-1185">Reference proteome</keyword>
<name>A0A1Y2FUY5_PROLT</name>
<dbReference type="GO" id="GO:0016491">
    <property type="term" value="F:oxidoreductase activity"/>
    <property type="evidence" value="ECO:0007669"/>
    <property type="project" value="InterPro"/>
</dbReference>
<evidence type="ECO:0000313" key="3">
    <source>
        <dbReference type="Proteomes" id="UP000193685"/>
    </source>
</evidence>
<dbReference type="GeneID" id="63785041"/>
<dbReference type="InterPro" id="IPR036249">
    <property type="entry name" value="Thioredoxin-like_sf"/>
</dbReference>
<reference evidence="2 3" key="1">
    <citation type="submission" date="2016-07" db="EMBL/GenBank/DDBJ databases">
        <title>Pervasive Adenine N6-methylation of Active Genes in Fungi.</title>
        <authorList>
            <consortium name="DOE Joint Genome Institute"/>
            <person name="Mondo S.J."/>
            <person name="Dannebaum R.O."/>
            <person name="Kuo R.C."/>
            <person name="Labutti K."/>
            <person name="Haridas S."/>
            <person name="Kuo A."/>
            <person name="Salamov A."/>
            <person name="Ahrendt S.R."/>
            <person name="Lipzen A."/>
            <person name="Sullivan W."/>
            <person name="Andreopoulos W.B."/>
            <person name="Clum A."/>
            <person name="Lindquist E."/>
            <person name="Daum C."/>
            <person name="Ramamoorthy G.K."/>
            <person name="Gryganskyi A."/>
            <person name="Culley D."/>
            <person name="Magnuson J.K."/>
            <person name="James T.Y."/>
            <person name="O'Malley M.A."/>
            <person name="Stajich J.E."/>
            <person name="Spatafora J.W."/>
            <person name="Visel A."/>
            <person name="Grigoriev I.V."/>
        </authorList>
    </citation>
    <scope>NUCLEOTIDE SEQUENCE [LARGE SCALE GENOMIC DNA]</scope>
    <source>
        <strain evidence="2 3">12-1054</strain>
    </source>
</reference>
<gene>
    <name evidence="2" type="ORF">BCR37DRAFT_375722</name>
</gene>
<sequence length="218" mass="24430">MARIAIDIISDTICPWCFIGKRRLERAIATFQASSKTQHTFDIKWHPFYLGPPTGPVQSKLQRYEEKFGAAKVAQIIPYMKQVGEQEGIHFSYDGPIGPTYLSHRMLQYVQDHEPAKTDAVVMAIFKAYFEECGNIFEMLPLLEIVSKAETGIDMAAAKAFISDPAGRGIIDKQVMDGQKQGVNGVPDFTIAGRYHLNGAQEPEAFLRIFEQLASRET</sequence>
<comment type="caution">
    <text evidence="2">The sequence shown here is derived from an EMBL/GenBank/DDBJ whole genome shotgun (WGS) entry which is preliminary data.</text>
</comment>
<protein>
    <submittedName>
        <fullName evidence="2">Thioredoxin-like protein</fullName>
    </submittedName>
</protein>
<dbReference type="RefSeq" id="XP_040728316.1">
    <property type="nucleotide sequence ID" value="XM_040868442.1"/>
</dbReference>
<dbReference type="InterPro" id="IPR001853">
    <property type="entry name" value="DSBA-like_thioredoxin_dom"/>
</dbReference>
<feature type="domain" description="DSBA-like thioredoxin" evidence="1">
    <location>
        <begin position="6"/>
        <end position="207"/>
    </location>
</feature>
<dbReference type="EMBL" id="MCFI01000001">
    <property type="protein sequence ID" value="ORY87821.1"/>
    <property type="molecule type" value="Genomic_DNA"/>
</dbReference>
<dbReference type="CDD" id="cd03024">
    <property type="entry name" value="DsbA_FrnE"/>
    <property type="match status" value="1"/>
</dbReference>
<evidence type="ECO:0000259" key="1">
    <source>
        <dbReference type="Pfam" id="PF01323"/>
    </source>
</evidence>
<dbReference type="SUPFAM" id="SSF52833">
    <property type="entry name" value="Thioredoxin-like"/>
    <property type="match status" value="1"/>
</dbReference>
<proteinExistence type="predicted"/>